<feature type="chain" id="PRO_5025625966" description="AB hydrolase-1 domain-containing protein" evidence="2">
    <location>
        <begin position="20"/>
        <end position="566"/>
    </location>
</feature>
<evidence type="ECO:0000313" key="3">
    <source>
        <dbReference type="EMBL" id="KAE9271124.1"/>
    </source>
</evidence>
<evidence type="ECO:0000313" key="4">
    <source>
        <dbReference type="Proteomes" id="UP000437068"/>
    </source>
</evidence>
<evidence type="ECO:0008006" key="5">
    <source>
        <dbReference type="Google" id="ProtNLM"/>
    </source>
</evidence>
<evidence type="ECO:0000256" key="2">
    <source>
        <dbReference type="SAM" id="SignalP"/>
    </source>
</evidence>
<dbReference type="AlphaFoldDB" id="A0A6A4BDG2"/>
<name>A0A6A4BDG2_9STRA</name>
<keyword evidence="2" id="KW-0732">Signal</keyword>
<dbReference type="Gene3D" id="3.40.50.1820">
    <property type="entry name" value="alpha/beta hydrolase"/>
    <property type="match status" value="1"/>
</dbReference>
<dbReference type="InterPro" id="IPR029058">
    <property type="entry name" value="AB_hydrolase_fold"/>
</dbReference>
<evidence type="ECO:0000256" key="1">
    <source>
        <dbReference type="ARBA" id="ARBA00008645"/>
    </source>
</evidence>
<feature type="signal peptide" evidence="2">
    <location>
        <begin position="1"/>
        <end position="19"/>
    </location>
</feature>
<reference evidence="3 4" key="1">
    <citation type="submission" date="2018-08" db="EMBL/GenBank/DDBJ databases">
        <title>Genomic investigation of the strawberry pathogen Phytophthora fragariae indicates pathogenicity is determined by transcriptional variation in three key races.</title>
        <authorList>
            <person name="Adams T.M."/>
            <person name="Armitage A.D."/>
            <person name="Sobczyk M.K."/>
            <person name="Bates H.J."/>
            <person name="Dunwell J.M."/>
            <person name="Nellist C.F."/>
            <person name="Harrison R.J."/>
        </authorList>
    </citation>
    <scope>NUCLEOTIDE SEQUENCE [LARGE SCALE GENOMIC DNA]</scope>
    <source>
        <strain evidence="3 4">A4</strain>
    </source>
</reference>
<protein>
    <recommendedName>
        <fullName evidence="5">AB hydrolase-1 domain-containing protein</fullName>
    </recommendedName>
</protein>
<sequence length="566" mass="61922">MKFCHAIGLTMAIFQVSASDQLDGWYPCAEYTFSDEGTSSGQKAECAIYMAPMCYPGICDSPKSQDSKVDIFVKRLPAVSVAEKATNVWLIEGGPGAPTTGFEEAMLQLHAKLNGTANVYTMEHRGTGRSTLFDCVAAQVQTTGSPHGRDIDPTEVASCAKALEFKYDNYATFSITSAATDLSTLISKYTNGASTVVYGVSYGSTVVERLMFLNPPEVVGYVMDGISTTSATSADKFQYFSVAETDYGEVGDHLLGFCAQDSVCSTHFANKSLPDTLEDLLTQFDKDPNSTCATLVDNKASGDVKPSFKLRKTLGELLSGPEDRTLIPPIVYRLNRCSPEDVDVMSSFFDVLNGDSNPSQNKPYFSNLLFFLIVFSEMWEIPGPSVAEMNPQFASTKLSDGSVYQLALVYCAFSKEKSSWCEELGVGDYDAKAIMYERDQYWNKSTTIPSQASALLLSSKLDPITPHKYAEHLLEVLEGDNKELVTFNYTRHGTVAWSFPIDNVYTGETCGMNVLASYVSSGGDLQKLDRSCVGEMPRAPDYGIDIYHEHLHSINNVIASLLSTNK</sequence>
<comment type="similarity">
    <text evidence="1">Belongs to the AB hydrolase superfamily.</text>
</comment>
<dbReference type="SUPFAM" id="SSF53474">
    <property type="entry name" value="alpha/beta-Hydrolases"/>
    <property type="match status" value="1"/>
</dbReference>
<proteinExistence type="inferred from homology"/>
<gene>
    <name evidence="3" type="ORF">PF001_g28520</name>
</gene>
<comment type="caution">
    <text evidence="3">The sequence shown here is derived from an EMBL/GenBank/DDBJ whole genome shotgun (WGS) entry which is preliminary data.</text>
</comment>
<dbReference type="EMBL" id="QXGE01004306">
    <property type="protein sequence ID" value="KAE9271124.1"/>
    <property type="molecule type" value="Genomic_DNA"/>
</dbReference>
<dbReference type="Proteomes" id="UP000437068">
    <property type="component" value="Unassembled WGS sequence"/>
</dbReference>
<dbReference type="PANTHER" id="PTHR43039">
    <property type="entry name" value="ESTERASE-RELATED"/>
    <property type="match status" value="1"/>
</dbReference>
<organism evidence="3 4">
    <name type="scientific">Phytophthora fragariae</name>
    <dbReference type="NCBI Taxonomy" id="53985"/>
    <lineage>
        <taxon>Eukaryota</taxon>
        <taxon>Sar</taxon>
        <taxon>Stramenopiles</taxon>
        <taxon>Oomycota</taxon>
        <taxon>Peronosporomycetes</taxon>
        <taxon>Peronosporales</taxon>
        <taxon>Peronosporaceae</taxon>
        <taxon>Phytophthora</taxon>
    </lineage>
</organism>
<accession>A0A6A4BDG2</accession>